<dbReference type="AlphaFoldDB" id="A0AA49JIB2"/>
<dbReference type="Gene3D" id="3.40.50.300">
    <property type="entry name" value="P-loop containing nucleotide triphosphate hydrolases"/>
    <property type="match status" value="1"/>
</dbReference>
<dbReference type="PANTHER" id="PTHR42711">
    <property type="entry name" value="ABC TRANSPORTER ATP-BINDING PROTEIN"/>
    <property type="match status" value="1"/>
</dbReference>
<dbReference type="Pfam" id="PF13732">
    <property type="entry name" value="DrrA1-3_C"/>
    <property type="match status" value="1"/>
</dbReference>
<dbReference type="InterPro" id="IPR017871">
    <property type="entry name" value="ABC_transporter-like_CS"/>
</dbReference>
<sequence>MHLLEAQHVYKRYANHEALRDVSITIPQQSIFGLLGPNGAGKTTLIRIINQIITADEGKILIKGQNLAPRHIADIGYLPEERGLYKKMKVGEQLIYLARLKGLSRSEAVSRIKNWFERLEISGWSEKKIEDLSKGMQQKIQFIATVVHDPDLIILDEPFTGFDPVNANLIKDEILQLCERGKTIIFSTHRMESVEELCTHIALINKSQKILDGKKQDIKNQFRSNTYEVVHSGAINGLDLEYQLLQEEAWENEYTKSTMQVAENITPNEVLLKLLPHVEIHAFQEKVPTINEIFIEAVR</sequence>
<accession>A0AA49JIB2</accession>
<evidence type="ECO:0000256" key="3">
    <source>
        <dbReference type="ARBA" id="ARBA00022458"/>
    </source>
</evidence>
<comment type="similarity">
    <text evidence="1">Belongs to the ABC transporter superfamily.</text>
</comment>
<name>A0AA49JIB2_9BACT</name>
<dbReference type="PROSITE" id="PS00211">
    <property type="entry name" value="ABC_TRANSPORTER_1"/>
    <property type="match status" value="1"/>
</dbReference>
<dbReference type="EMBL" id="CP120682">
    <property type="protein sequence ID" value="WKN34152.1"/>
    <property type="molecule type" value="Genomic_DNA"/>
</dbReference>
<dbReference type="PANTHER" id="PTHR42711:SF5">
    <property type="entry name" value="ABC TRANSPORTER ATP-BINDING PROTEIN NATA"/>
    <property type="match status" value="1"/>
</dbReference>
<dbReference type="CDD" id="cd03269">
    <property type="entry name" value="ABC_putative_ATPase"/>
    <property type="match status" value="1"/>
</dbReference>
<organism evidence="7">
    <name type="scientific">Roseihalotalea indica</name>
    <dbReference type="NCBI Taxonomy" id="2867963"/>
    <lineage>
        <taxon>Bacteria</taxon>
        <taxon>Pseudomonadati</taxon>
        <taxon>Bacteroidota</taxon>
        <taxon>Cytophagia</taxon>
        <taxon>Cytophagales</taxon>
        <taxon>Catalimonadaceae</taxon>
        <taxon>Roseihalotalea</taxon>
    </lineage>
</organism>
<dbReference type="SUPFAM" id="SSF52540">
    <property type="entry name" value="P-loop containing nucleoside triphosphate hydrolases"/>
    <property type="match status" value="1"/>
</dbReference>
<dbReference type="GO" id="GO:0005524">
    <property type="term" value="F:ATP binding"/>
    <property type="evidence" value="ECO:0007669"/>
    <property type="project" value="UniProtKB-KW"/>
</dbReference>
<dbReference type="Pfam" id="PF00005">
    <property type="entry name" value="ABC_tran"/>
    <property type="match status" value="1"/>
</dbReference>
<evidence type="ECO:0000256" key="2">
    <source>
        <dbReference type="ARBA" id="ARBA00022448"/>
    </source>
</evidence>
<keyword evidence="2" id="KW-0813">Transport</keyword>
<evidence type="ECO:0000256" key="1">
    <source>
        <dbReference type="ARBA" id="ARBA00005417"/>
    </source>
</evidence>
<evidence type="ECO:0000313" key="7">
    <source>
        <dbReference type="EMBL" id="WKN34152.1"/>
    </source>
</evidence>
<reference evidence="7" key="1">
    <citation type="journal article" date="2023" name="Comput. Struct. Biotechnol. J.">
        <title>Discovery of a novel marine Bacteroidetes with a rich repertoire of carbohydrate-active enzymes.</title>
        <authorList>
            <person name="Chen B."/>
            <person name="Liu G."/>
            <person name="Chen Q."/>
            <person name="Wang H."/>
            <person name="Liu L."/>
            <person name="Tang K."/>
        </authorList>
    </citation>
    <scope>NUCLEOTIDE SEQUENCE</scope>
    <source>
        <strain evidence="7">TK19036</strain>
    </source>
</reference>
<keyword evidence="4" id="KW-0547">Nucleotide-binding</keyword>
<dbReference type="InterPro" id="IPR050763">
    <property type="entry name" value="ABC_transporter_ATP-binding"/>
</dbReference>
<dbReference type="InterPro" id="IPR027417">
    <property type="entry name" value="P-loop_NTPase"/>
</dbReference>
<feature type="domain" description="ABC transporter" evidence="6">
    <location>
        <begin position="4"/>
        <end position="231"/>
    </location>
</feature>
<dbReference type="SMART" id="SM00382">
    <property type="entry name" value="AAA"/>
    <property type="match status" value="1"/>
</dbReference>
<dbReference type="InterPro" id="IPR025302">
    <property type="entry name" value="DrrA1/2-like_C"/>
</dbReference>
<evidence type="ECO:0000256" key="4">
    <source>
        <dbReference type="ARBA" id="ARBA00022741"/>
    </source>
</evidence>
<evidence type="ECO:0000259" key="6">
    <source>
        <dbReference type="PROSITE" id="PS50893"/>
    </source>
</evidence>
<dbReference type="InterPro" id="IPR003593">
    <property type="entry name" value="AAA+_ATPase"/>
</dbReference>
<dbReference type="GO" id="GO:0016887">
    <property type="term" value="F:ATP hydrolysis activity"/>
    <property type="evidence" value="ECO:0007669"/>
    <property type="project" value="InterPro"/>
</dbReference>
<evidence type="ECO:0000256" key="5">
    <source>
        <dbReference type="ARBA" id="ARBA00022840"/>
    </source>
</evidence>
<keyword evidence="3" id="KW-0536">Nodulation</keyword>
<keyword evidence="5 7" id="KW-0067">ATP-binding</keyword>
<dbReference type="PROSITE" id="PS50893">
    <property type="entry name" value="ABC_TRANSPORTER_2"/>
    <property type="match status" value="1"/>
</dbReference>
<proteinExistence type="inferred from homology"/>
<protein>
    <submittedName>
        <fullName evidence="7">ABC transporter ATP-binding protein</fullName>
    </submittedName>
</protein>
<reference evidence="7" key="2">
    <citation type="journal article" date="2024" name="Antonie Van Leeuwenhoek">
        <title>Roseihalotalea indica gen. nov., sp. nov., a halophilic Bacteroidetes from mesopelagic Southwest Indian Ocean with higher carbohydrate metabolic potential.</title>
        <authorList>
            <person name="Chen B."/>
            <person name="Zhang M."/>
            <person name="Lin D."/>
            <person name="Ye J."/>
            <person name="Tang K."/>
        </authorList>
    </citation>
    <scope>NUCLEOTIDE SEQUENCE</scope>
    <source>
        <strain evidence="7">TK19036</strain>
    </source>
</reference>
<gene>
    <name evidence="7" type="ORF">K4G66_17375</name>
</gene>
<dbReference type="InterPro" id="IPR003439">
    <property type="entry name" value="ABC_transporter-like_ATP-bd"/>
</dbReference>